<sequence>MSYYDNVILGAPPDESDKPYFRLEDKVLTLLRTNGFSVIADELTGTTAFENALEAHLKASCDS</sequence>
<organism evidence="1 2">
    <name type="scientific">Actinobacillus pleuropneumoniae</name>
    <name type="common">Haemophilus pleuropneumoniae</name>
    <dbReference type="NCBI Taxonomy" id="715"/>
    <lineage>
        <taxon>Bacteria</taxon>
        <taxon>Pseudomonadati</taxon>
        <taxon>Pseudomonadota</taxon>
        <taxon>Gammaproteobacteria</taxon>
        <taxon>Pasteurellales</taxon>
        <taxon>Pasteurellaceae</taxon>
        <taxon>Actinobacillus</taxon>
    </lineage>
</organism>
<evidence type="ECO:0000313" key="2">
    <source>
        <dbReference type="Proteomes" id="UP000275510"/>
    </source>
</evidence>
<dbReference type="AlphaFoldDB" id="A0A3S4ZUE0"/>
<dbReference type="RefSeq" id="WP_005616889.1">
    <property type="nucleotide sequence ID" value="NZ_CP026009.1"/>
</dbReference>
<evidence type="ECO:0000313" key="1">
    <source>
        <dbReference type="EMBL" id="VEJ16387.1"/>
    </source>
</evidence>
<dbReference type="EMBL" id="LR134515">
    <property type="protein sequence ID" value="VEJ16387.1"/>
    <property type="molecule type" value="Genomic_DNA"/>
</dbReference>
<proteinExistence type="predicted"/>
<gene>
    <name evidence="1" type="ORF">NCTC10976_00472</name>
</gene>
<name>A0A3S4ZUE0_ACTPL</name>
<protein>
    <submittedName>
        <fullName evidence="1">Uncharacterized protein</fullName>
    </submittedName>
</protein>
<accession>A0A3S4ZUE0</accession>
<dbReference type="Proteomes" id="UP000275510">
    <property type="component" value="Chromosome"/>
</dbReference>
<reference evidence="1 2" key="1">
    <citation type="submission" date="2018-12" db="EMBL/GenBank/DDBJ databases">
        <authorList>
            <consortium name="Pathogen Informatics"/>
        </authorList>
    </citation>
    <scope>NUCLEOTIDE SEQUENCE [LARGE SCALE GENOMIC DNA]</scope>
    <source>
        <strain evidence="1 2">NCTC10976</strain>
    </source>
</reference>